<name>A0A3T0DAW8_BREAU</name>
<dbReference type="Pfam" id="PF09348">
    <property type="entry name" value="DUF1990"/>
    <property type="match status" value="1"/>
</dbReference>
<dbReference type="Proteomes" id="UP000283000">
    <property type="component" value="Chromosome"/>
</dbReference>
<dbReference type="PANTHER" id="PTHR34202:SF1">
    <property type="entry name" value="UPF0548 PROTEIN"/>
    <property type="match status" value="1"/>
</dbReference>
<protein>
    <recommendedName>
        <fullName evidence="2">DUF1990 domain-containing protein</fullName>
    </recommendedName>
</protein>
<dbReference type="EMBL" id="CP025330">
    <property type="protein sequence ID" value="AZT92128.1"/>
    <property type="molecule type" value="Genomic_DNA"/>
</dbReference>
<evidence type="ECO:0000256" key="1">
    <source>
        <dbReference type="SAM" id="MobiDB-lite"/>
    </source>
</evidence>
<accession>A0A3T0DAW8</accession>
<organism evidence="3 4">
    <name type="scientific">Brevibacterium aurantiacum</name>
    <dbReference type="NCBI Taxonomy" id="273384"/>
    <lineage>
        <taxon>Bacteria</taxon>
        <taxon>Bacillati</taxon>
        <taxon>Actinomycetota</taxon>
        <taxon>Actinomycetes</taxon>
        <taxon>Micrococcales</taxon>
        <taxon>Brevibacteriaceae</taxon>
        <taxon>Brevibacterium</taxon>
    </lineage>
</organism>
<proteinExistence type="predicted"/>
<dbReference type="InterPro" id="IPR018960">
    <property type="entry name" value="DUF1990"/>
</dbReference>
<reference evidence="3 4" key="1">
    <citation type="submission" date="2017-12" db="EMBL/GenBank/DDBJ databases">
        <authorList>
            <person name="Levesque S."/>
        </authorList>
    </citation>
    <scope>NUCLEOTIDE SEQUENCE [LARGE SCALE GENOMIC DNA]</scope>
    <source>
        <strain evidence="3 4">SMQ-1417</strain>
    </source>
</reference>
<feature type="region of interest" description="Disordered" evidence="1">
    <location>
        <begin position="169"/>
        <end position="191"/>
    </location>
</feature>
<gene>
    <name evidence="3" type="ORF">CXR23_02365</name>
</gene>
<reference evidence="3 4" key="2">
    <citation type="submission" date="2019-01" db="EMBL/GenBank/DDBJ databases">
        <title>Comparative genomic analysis of Brevibacterium aurantiacum sheds light on its evolution and its adaptation to smear-ripened cheeses.</title>
        <authorList>
            <person name="Moineau S."/>
        </authorList>
    </citation>
    <scope>NUCLEOTIDE SEQUENCE [LARGE SCALE GENOMIC DNA]</scope>
    <source>
        <strain evidence="3 4">SMQ-1417</strain>
    </source>
</reference>
<dbReference type="PANTHER" id="PTHR34202">
    <property type="entry name" value="UPF0548 PROTEIN"/>
    <property type="match status" value="1"/>
</dbReference>
<evidence type="ECO:0000313" key="3">
    <source>
        <dbReference type="EMBL" id="AZT92128.1"/>
    </source>
</evidence>
<dbReference type="AlphaFoldDB" id="A0A3T0DAW8"/>
<evidence type="ECO:0000313" key="4">
    <source>
        <dbReference type="Proteomes" id="UP000283000"/>
    </source>
</evidence>
<feature type="domain" description="DUF1990" evidence="2">
    <location>
        <begin position="4"/>
        <end position="158"/>
    </location>
</feature>
<sequence length="191" mass="21339">MNRLEHTLDLGSAELFPLAREAILTWKLQESAGVIARPVRRAHVGQIVDLWLNPVWPRRAVRLRGRELSVPVGPCEVVEVIDTEVTDEERQFQRAAGFVYRTLPGHLESGEQTFLVTVSSDDRLRVTITSESVPGHPLLKAFAPLSVAAQKMMAARYATGLKRMLQRLPSPGPSSFHGRQHILGEGQHRIQ</sequence>
<dbReference type="RefSeq" id="WP_127362696.1">
    <property type="nucleotide sequence ID" value="NZ_CP025330.1"/>
</dbReference>
<evidence type="ECO:0000259" key="2">
    <source>
        <dbReference type="Pfam" id="PF09348"/>
    </source>
</evidence>